<accession>A0AAD7ENP9</accession>
<gene>
    <name evidence="1" type="ORF">DFH08DRAFT_874113</name>
</gene>
<keyword evidence="2" id="KW-1185">Reference proteome</keyword>
<reference evidence="1" key="1">
    <citation type="submission" date="2023-03" db="EMBL/GenBank/DDBJ databases">
        <title>Massive genome expansion in bonnet fungi (Mycena s.s.) driven by repeated elements and novel gene families across ecological guilds.</title>
        <authorList>
            <consortium name="Lawrence Berkeley National Laboratory"/>
            <person name="Harder C.B."/>
            <person name="Miyauchi S."/>
            <person name="Viragh M."/>
            <person name="Kuo A."/>
            <person name="Thoen E."/>
            <person name="Andreopoulos B."/>
            <person name="Lu D."/>
            <person name="Skrede I."/>
            <person name="Drula E."/>
            <person name="Henrissat B."/>
            <person name="Morin E."/>
            <person name="Kohler A."/>
            <person name="Barry K."/>
            <person name="LaButti K."/>
            <person name="Morin E."/>
            <person name="Salamov A."/>
            <person name="Lipzen A."/>
            <person name="Mereny Z."/>
            <person name="Hegedus B."/>
            <person name="Baldrian P."/>
            <person name="Stursova M."/>
            <person name="Weitz H."/>
            <person name="Taylor A."/>
            <person name="Grigoriev I.V."/>
            <person name="Nagy L.G."/>
            <person name="Martin F."/>
            <person name="Kauserud H."/>
        </authorList>
    </citation>
    <scope>NUCLEOTIDE SEQUENCE</scope>
    <source>
        <strain evidence="1">CBHHK002</strain>
    </source>
</reference>
<protein>
    <recommendedName>
        <fullName evidence="3">Protein kinase domain-containing protein</fullName>
    </recommendedName>
</protein>
<dbReference type="EMBL" id="JARIHO010000025">
    <property type="protein sequence ID" value="KAJ7342350.1"/>
    <property type="molecule type" value="Genomic_DNA"/>
</dbReference>
<dbReference type="Gene3D" id="1.10.510.10">
    <property type="entry name" value="Transferase(Phosphotransferase) domain 1"/>
    <property type="match status" value="1"/>
</dbReference>
<dbReference type="Proteomes" id="UP001218218">
    <property type="component" value="Unassembled WGS sequence"/>
</dbReference>
<dbReference type="InterPro" id="IPR011009">
    <property type="entry name" value="Kinase-like_dom_sf"/>
</dbReference>
<dbReference type="SUPFAM" id="SSF56112">
    <property type="entry name" value="Protein kinase-like (PK-like)"/>
    <property type="match status" value="1"/>
</dbReference>
<evidence type="ECO:0008006" key="3">
    <source>
        <dbReference type="Google" id="ProtNLM"/>
    </source>
</evidence>
<comment type="caution">
    <text evidence="1">The sequence shown here is derived from an EMBL/GenBank/DDBJ whole genome shotgun (WGS) entry which is preliminary data.</text>
</comment>
<dbReference type="AlphaFoldDB" id="A0AAD7ENP9"/>
<sequence length="604" mass="67402">MLYLTVIHCPLLGEPRVFPVRVNEDDPLGALDIEAHDVLALPKKTELFHFKLTDFEPVPRESKYGLRDRLLNVLGEIIEDTLPLAYSIRFIWPNGPSPNRIHIAVIESNLVMRMSSLGALPVELRSRYPAAQNRNNNLIHLSQLSAPSECSKNPVVIYTHPATLAGRPLGRCGLPVALYSSHLAALTDALADLHCGPTPSAWILEQTQELIRLSLAFYTTEVERENAIRPVIDRIFPGAKWQYRYEGGSAKPEAIWDGQVFELKNERGSSGDPTAQTIADYEKIVDSVDPAKPEEIGHFRDRSVLPLVLLSLASTQFEVCAAIYTDVAQVDHLFSINLHDSMHLEDQVLRLARVLAVLQTTMTCLKTYYTALRTEPTRPLEYSSALHLPSPISAEQPFEQITTTLNLRFLYKLSRLTGVAIDPLLDGDWQANTRHAVFVALGGGHNSIPEGHEVIVKFARRYNVEAHELLAAMNLAPKLYYHCSVRGHLVMVVMQRVAGMMASHWSYRQGTPLPHFVLEDARRAISALHDRNIVFGDLRLPNIMICDNRAVLVDFDWAALAGQGRYPATLSDLDVWAPTVAPYGVMEKEHDDHMLKAIAAASVP</sequence>
<proteinExistence type="predicted"/>
<organism evidence="1 2">
    <name type="scientific">Mycena albidolilacea</name>
    <dbReference type="NCBI Taxonomy" id="1033008"/>
    <lineage>
        <taxon>Eukaryota</taxon>
        <taxon>Fungi</taxon>
        <taxon>Dikarya</taxon>
        <taxon>Basidiomycota</taxon>
        <taxon>Agaricomycotina</taxon>
        <taxon>Agaricomycetes</taxon>
        <taxon>Agaricomycetidae</taxon>
        <taxon>Agaricales</taxon>
        <taxon>Marasmiineae</taxon>
        <taxon>Mycenaceae</taxon>
        <taxon>Mycena</taxon>
    </lineage>
</organism>
<evidence type="ECO:0000313" key="1">
    <source>
        <dbReference type="EMBL" id="KAJ7342350.1"/>
    </source>
</evidence>
<name>A0AAD7ENP9_9AGAR</name>
<evidence type="ECO:0000313" key="2">
    <source>
        <dbReference type="Proteomes" id="UP001218218"/>
    </source>
</evidence>